<evidence type="ECO:0000256" key="2">
    <source>
        <dbReference type="SAM" id="Phobius"/>
    </source>
</evidence>
<protein>
    <recommendedName>
        <fullName evidence="5">Cell division protein FtsL</fullName>
    </recommendedName>
</protein>
<sequence>MSNATVAAARPRAVRRAPARPQLRVVQASEATMSSTVFAVICTVLLAAGLLTVLLLNTARAQQQYAVDSLQAQSNRLAGTEQDLRSDLDSMAAPQQLALRAQAMGLRPATRIQYVRAGDGKVLGVAGAASTGAPFTVGTLPTTPASKLASTAVQAADGALRLGIPVAKPTPTVKPSTPTAKPTQPKPTSSAKPSQSAPKSSAPAAKQPTKTPAPSPTR</sequence>
<evidence type="ECO:0000256" key="1">
    <source>
        <dbReference type="SAM" id="MobiDB-lite"/>
    </source>
</evidence>
<keyword evidence="4" id="KW-1185">Reference proteome</keyword>
<dbReference type="RefSeq" id="WP_166196425.1">
    <property type="nucleotide sequence ID" value="NZ_JAAOIV010000006.1"/>
</dbReference>
<gene>
    <name evidence="3" type="ORF">G9U51_09655</name>
</gene>
<evidence type="ECO:0000313" key="3">
    <source>
        <dbReference type="EMBL" id="NHN56040.1"/>
    </source>
</evidence>
<accession>A0A967EA94</accession>
<reference evidence="3" key="1">
    <citation type="submission" date="2020-03" db="EMBL/GenBank/DDBJ databases">
        <title>Draft sequencing of Calidifontibacter sp. DB0510.</title>
        <authorList>
            <person name="Kim D.-U."/>
        </authorList>
    </citation>
    <scope>NUCLEOTIDE SEQUENCE</scope>
    <source>
        <strain evidence="3">DB0510</strain>
    </source>
</reference>
<feature type="compositionally biased region" description="Low complexity" evidence="1">
    <location>
        <begin position="165"/>
        <end position="210"/>
    </location>
</feature>
<feature type="transmembrane region" description="Helical" evidence="2">
    <location>
        <begin position="37"/>
        <end position="56"/>
    </location>
</feature>
<feature type="region of interest" description="Disordered" evidence="1">
    <location>
        <begin position="163"/>
        <end position="218"/>
    </location>
</feature>
<comment type="caution">
    <text evidence="3">The sequence shown here is derived from an EMBL/GenBank/DDBJ whole genome shotgun (WGS) entry which is preliminary data.</text>
</comment>
<keyword evidence="2" id="KW-0472">Membrane</keyword>
<name>A0A967EA94_9MICO</name>
<dbReference type="AlphaFoldDB" id="A0A967EA94"/>
<evidence type="ECO:0000313" key="4">
    <source>
        <dbReference type="Proteomes" id="UP000744769"/>
    </source>
</evidence>
<keyword evidence="2" id="KW-1133">Transmembrane helix</keyword>
<proteinExistence type="predicted"/>
<evidence type="ECO:0008006" key="5">
    <source>
        <dbReference type="Google" id="ProtNLM"/>
    </source>
</evidence>
<organism evidence="3 4">
    <name type="scientific">Metallococcus carri</name>
    <dbReference type="NCBI Taxonomy" id="1656884"/>
    <lineage>
        <taxon>Bacteria</taxon>
        <taxon>Bacillati</taxon>
        <taxon>Actinomycetota</taxon>
        <taxon>Actinomycetes</taxon>
        <taxon>Micrococcales</taxon>
        <taxon>Dermacoccaceae</taxon>
        <taxon>Metallococcus</taxon>
    </lineage>
</organism>
<dbReference type="EMBL" id="JAAOIV010000006">
    <property type="protein sequence ID" value="NHN56040.1"/>
    <property type="molecule type" value="Genomic_DNA"/>
</dbReference>
<dbReference type="Proteomes" id="UP000744769">
    <property type="component" value="Unassembled WGS sequence"/>
</dbReference>
<keyword evidence="2" id="KW-0812">Transmembrane</keyword>